<dbReference type="eggNOG" id="COG2205">
    <property type="taxonomic scope" value="Bacteria"/>
</dbReference>
<comment type="subcellular location">
    <subcellularLocation>
        <location evidence="2">Membrane</location>
    </subcellularLocation>
</comment>
<keyword evidence="15" id="KW-1185">Reference proteome</keyword>
<dbReference type="EC" id="2.7.13.3" evidence="3"/>
<keyword evidence="6 11" id="KW-0812">Transmembrane</keyword>
<dbReference type="SMART" id="SM00388">
    <property type="entry name" value="HisKA"/>
    <property type="match status" value="1"/>
</dbReference>
<dbReference type="InterPro" id="IPR003594">
    <property type="entry name" value="HATPase_dom"/>
</dbReference>
<dbReference type="OrthoDB" id="9804645at2"/>
<evidence type="ECO:0000256" key="7">
    <source>
        <dbReference type="ARBA" id="ARBA00022777"/>
    </source>
</evidence>
<sequence>MKLPFSLPPSFSALLLFGFVLVALPLLGGIVGMTRALEQMALEGRRSVNVSADITQASRQLGEVEMALKRAAGQFFVLEDPTLKERLLRAHNRFQETLALLEPMPWSESQQQQLTELGALERALYARLENAPATDVFESYKHDFEQLDAATASLSDAATQVIREQVTGMNQTADRIQATMITLALAMILLSLMLSGALSWLLSRPVRQLAATIRRLGQNDLDTPSTVRGPKDLVYLGEQLDWLRHRLQELEEHKLSFFREVSHELKTPLTSLMEAVALLRDEVTGSLNGQQREVVEIMHGSTRDLRQRIEDLLRYNEAVSAPSLSTSRFDLQDLIDEVCARFDLPIRSKSLNCIQQIPALQIDADRSRLAIALENLLGNAIRFSPDNGTVEIRVTQAPGYVEIDVCDQGPGIPDDQAAQLFQPFFKGTQQPRGALKSSGLGLAIAKAHIEQQDGQLTLVPTYNDGACFRVRLPYAQEGSHRD</sequence>
<dbReference type="InterPro" id="IPR004358">
    <property type="entry name" value="Sig_transdc_His_kin-like_C"/>
</dbReference>
<evidence type="ECO:0000313" key="15">
    <source>
        <dbReference type="Proteomes" id="UP000028252"/>
    </source>
</evidence>
<feature type="domain" description="Histidine kinase" evidence="12">
    <location>
        <begin position="260"/>
        <end position="476"/>
    </location>
</feature>
<evidence type="ECO:0000256" key="9">
    <source>
        <dbReference type="ARBA" id="ARBA00023012"/>
    </source>
</evidence>
<dbReference type="InterPro" id="IPR003661">
    <property type="entry name" value="HisK_dim/P_dom"/>
</dbReference>
<comment type="caution">
    <text evidence="14">The sequence shown here is derived from an EMBL/GenBank/DDBJ whole genome shotgun (WGS) entry which is preliminary data.</text>
</comment>
<dbReference type="Gene3D" id="3.30.565.10">
    <property type="entry name" value="Histidine kinase-like ATPase, C-terminal domain"/>
    <property type="match status" value="1"/>
</dbReference>
<reference evidence="14 15" key="1">
    <citation type="submission" date="2014-04" db="EMBL/GenBank/DDBJ databases">
        <title>Marinobacterium kochiensis sp. nov., isolated from sediment sample collected from Kochi backwaters in Kerala, India.</title>
        <authorList>
            <person name="Singh A."/>
            <person name="Pinnaka A.K."/>
        </authorList>
    </citation>
    <scope>NUCLEOTIDE SEQUENCE [LARGE SCALE GENOMIC DNA]</scope>
    <source>
        <strain evidence="14 15">AK27</strain>
    </source>
</reference>
<dbReference type="SUPFAM" id="SSF47384">
    <property type="entry name" value="Homodimeric domain of signal transducing histidine kinase"/>
    <property type="match status" value="1"/>
</dbReference>
<evidence type="ECO:0000256" key="4">
    <source>
        <dbReference type="ARBA" id="ARBA00022553"/>
    </source>
</evidence>
<keyword evidence="4" id="KW-0597">Phosphoprotein</keyword>
<dbReference type="PROSITE" id="PS50885">
    <property type="entry name" value="HAMP"/>
    <property type="match status" value="1"/>
</dbReference>
<keyword evidence="9" id="KW-0902">Two-component regulatory system</keyword>
<evidence type="ECO:0000313" key="14">
    <source>
        <dbReference type="EMBL" id="KEA63024.1"/>
    </source>
</evidence>
<dbReference type="Gene3D" id="1.10.287.130">
    <property type="match status" value="1"/>
</dbReference>
<feature type="transmembrane region" description="Helical" evidence="11">
    <location>
        <begin position="12"/>
        <end position="37"/>
    </location>
</feature>
<dbReference type="GO" id="GO:0005886">
    <property type="term" value="C:plasma membrane"/>
    <property type="evidence" value="ECO:0007669"/>
    <property type="project" value="TreeGrafter"/>
</dbReference>
<dbReference type="InterPro" id="IPR050428">
    <property type="entry name" value="TCS_sensor_his_kinase"/>
</dbReference>
<name>A0A081FWW9_9GAMM</name>
<evidence type="ECO:0000259" key="13">
    <source>
        <dbReference type="PROSITE" id="PS50885"/>
    </source>
</evidence>
<proteinExistence type="predicted"/>
<dbReference type="CDD" id="cd00082">
    <property type="entry name" value="HisKA"/>
    <property type="match status" value="1"/>
</dbReference>
<dbReference type="SMART" id="SM00304">
    <property type="entry name" value="HAMP"/>
    <property type="match status" value="1"/>
</dbReference>
<evidence type="ECO:0000256" key="3">
    <source>
        <dbReference type="ARBA" id="ARBA00012438"/>
    </source>
</evidence>
<dbReference type="EMBL" id="JMQN01000040">
    <property type="protein sequence ID" value="KEA63024.1"/>
    <property type="molecule type" value="Genomic_DNA"/>
</dbReference>
<evidence type="ECO:0000256" key="5">
    <source>
        <dbReference type="ARBA" id="ARBA00022679"/>
    </source>
</evidence>
<dbReference type="RefSeq" id="WP_036188764.1">
    <property type="nucleotide sequence ID" value="NZ_JMQN01000040.1"/>
</dbReference>
<evidence type="ECO:0000256" key="8">
    <source>
        <dbReference type="ARBA" id="ARBA00022989"/>
    </source>
</evidence>
<dbReference type="Pfam" id="PF00512">
    <property type="entry name" value="HisKA"/>
    <property type="match status" value="1"/>
</dbReference>
<evidence type="ECO:0000256" key="10">
    <source>
        <dbReference type="ARBA" id="ARBA00023136"/>
    </source>
</evidence>
<evidence type="ECO:0000256" key="1">
    <source>
        <dbReference type="ARBA" id="ARBA00000085"/>
    </source>
</evidence>
<dbReference type="InterPro" id="IPR005467">
    <property type="entry name" value="His_kinase_dom"/>
</dbReference>
<comment type="catalytic activity">
    <reaction evidence="1">
        <text>ATP + protein L-histidine = ADP + protein N-phospho-L-histidine.</text>
        <dbReference type="EC" id="2.7.13.3"/>
    </reaction>
</comment>
<evidence type="ECO:0000256" key="11">
    <source>
        <dbReference type="SAM" id="Phobius"/>
    </source>
</evidence>
<dbReference type="Pfam" id="PF00672">
    <property type="entry name" value="HAMP"/>
    <property type="match status" value="1"/>
</dbReference>
<evidence type="ECO:0000259" key="12">
    <source>
        <dbReference type="PROSITE" id="PS50109"/>
    </source>
</evidence>
<accession>A0A081FWW9</accession>
<evidence type="ECO:0000256" key="6">
    <source>
        <dbReference type="ARBA" id="ARBA00022692"/>
    </source>
</evidence>
<dbReference type="STRING" id="1232683.ADIMK_2548"/>
<protein>
    <recommendedName>
        <fullName evidence="3">histidine kinase</fullName>
        <ecNumber evidence="3">2.7.13.3</ecNumber>
    </recommendedName>
</protein>
<dbReference type="PATRIC" id="fig|1232683.4.peg.2500"/>
<dbReference type="CDD" id="cd00075">
    <property type="entry name" value="HATPase"/>
    <property type="match status" value="1"/>
</dbReference>
<keyword evidence="8 11" id="KW-1133">Transmembrane helix</keyword>
<dbReference type="InterPro" id="IPR036890">
    <property type="entry name" value="HATPase_C_sf"/>
</dbReference>
<dbReference type="PANTHER" id="PTHR45436:SF5">
    <property type="entry name" value="SENSOR HISTIDINE KINASE TRCS"/>
    <property type="match status" value="1"/>
</dbReference>
<feature type="domain" description="HAMP" evidence="13">
    <location>
        <begin position="200"/>
        <end position="252"/>
    </location>
</feature>
<keyword evidence="10 11" id="KW-0472">Membrane</keyword>
<dbReference type="SUPFAM" id="SSF55874">
    <property type="entry name" value="ATPase domain of HSP90 chaperone/DNA topoisomerase II/histidine kinase"/>
    <property type="match status" value="1"/>
</dbReference>
<dbReference type="PANTHER" id="PTHR45436">
    <property type="entry name" value="SENSOR HISTIDINE KINASE YKOH"/>
    <property type="match status" value="1"/>
</dbReference>
<dbReference type="InterPro" id="IPR003660">
    <property type="entry name" value="HAMP_dom"/>
</dbReference>
<gene>
    <name evidence="14" type="ORF">ADIMK_2548</name>
</gene>
<organism evidence="14 15">
    <name type="scientific">Marinobacterium lacunae</name>
    <dbReference type="NCBI Taxonomy" id="1232683"/>
    <lineage>
        <taxon>Bacteria</taxon>
        <taxon>Pseudomonadati</taxon>
        <taxon>Pseudomonadota</taxon>
        <taxon>Gammaproteobacteria</taxon>
        <taxon>Oceanospirillales</taxon>
        <taxon>Oceanospirillaceae</taxon>
        <taxon>Marinobacterium</taxon>
    </lineage>
</organism>
<dbReference type="AlphaFoldDB" id="A0A081FWW9"/>
<evidence type="ECO:0000256" key="2">
    <source>
        <dbReference type="ARBA" id="ARBA00004370"/>
    </source>
</evidence>
<keyword evidence="7 14" id="KW-0418">Kinase</keyword>
<dbReference type="Proteomes" id="UP000028252">
    <property type="component" value="Unassembled WGS sequence"/>
</dbReference>
<dbReference type="Gene3D" id="6.10.340.10">
    <property type="match status" value="1"/>
</dbReference>
<dbReference type="InterPro" id="IPR036097">
    <property type="entry name" value="HisK_dim/P_sf"/>
</dbReference>
<dbReference type="GO" id="GO:0000155">
    <property type="term" value="F:phosphorelay sensor kinase activity"/>
    <property type="evidence" value="ECO:0007669"/>
    <property type="project" value="InterPro"/>
</dbReference>
<dbReference type="PRINTS" id="PR00344">
    <property type="entry name" value="BCTRLSENSOR"/>
</dbReference>
<feature type="transmembrane region" description="Helical" evidence="11">
    <location>
        <begin position="178"/>
        <end position="202"/>
    </location>
</feature>
<dbReference type="PROSITE" id="PS50109">
    <property type="entry name" value="HIS_KIN"/>
    <property type="match status" value="1"/>
</dbReference>
<keyword evidence="5" id="KW-0808">Transferase</keyword>
<dbReference type="Pfam" id="PF02518">
    <property type="entry name" value="HATPase_c"/>
    <property type="match status" value="1"/>
</dbReference>
<dbReference type="SMART" id="SM00387">
    <property type="entry name" value="HATPase_c"/>
    <property type="match status" value="1"/>
</dbReference>